<organism evidence="7 11">
    <name type="scientific">Didymodactylos carnosus</name>
    <dbReference type="NCBI Taxonomy" id="1234261"/>
    <lineage>
        <taxon>Eukaryota</taxon>
        <taxon>Metazoa</taxon>
        <taxon>Spiralia</taxon>
        <taxon>Gnathifera</taxon>
        <taxon>Rotifera</taxon>
        <taxon>Eurotatoria</taxon>
        <taxon>Bdelloidea</taxon>
        <taxon>Philodinida</taxon>
        <taxon>Philodinidae</taxon>
        <taxon>Didymodactylos</taxon>
    </lineage>
</organism>
<dbReference type="Proteomes" id="UP000677228">
    <property type="component" value="Unassembled WGS sequence"/>
</dbReference>
<gene>
    <name evidence="7" type="ORF">GPM918_LOCUS16677</name>
    <name evidence="8" type="ORF">OVA965_LOCUS27340</name>
    <name evidence="9" type="ORF">SRO942_LOCUS16676</name>
    <name evidence="10" type="ORF">TMI583_LOCUS28084</name>
</gene>
<dbReference type="InterPro" id="IPR000768">
    <property type="entry name" value="ART"/>
</dbReference>
<name>A0A814KZG5_9BILA</name>
<evidence type="ECO:0000313" key="10">
    <source>
        <dbReference type="EMBL" id="CAF4079547.1"/>
    </source>
</evidence>
<dbReference type="Gene3D" id="3.90.176.10">
    <property type="entry name" value="Toxin ADP-ribosyltransferase, Chain A, domain 1"/>
    <property type="match status" value="1"/>
</dbReference>
<comment type="catalytic activity">
    <reaction evidence="5 6">
        <text>L-arginyl-[protein] + NAD(+) = N(omega)-(ADP-D-ribosyl)-L-arginyl-[protein] + nicotinamide + H(+)</text>
        <dbReference type="Rhea" id="RHEA:19149"/>
        <dbReference type="Rhea" id="RHEA-COMP:10532"/>
        <dbReference type="Rhea" id="RHEA-COMP:15087"/>
        <dbReference type="ChEBI" id="CHEBI:15378"/>
        <dbReference type="ChEBI" id="CHEBI:17154"/>
        <dbReference type="ChEBI" id="CHEBI:29965"/>
        <dbReference type="ChEBI" id="CHEBI:57540"/>
        <dbReference type="ChEBI" id="CHEBI:142554"/>
        <dbReference type="EC" id="2.4.2.31"/>
    </reaction>
</comment>
<dbReference type="Proteomes" id="UP000681722">
    <property type="component" value="Unassembled WGS sequence"/>
</dbReference>
<dbReference type="EMBL" id="CAJNOK010018009">
    <property type="protein sequence ID" value="CAF1274388.1"/>
    <property type="molecule type" value="Genomic_DNA"/>
</dbReference>
<evidence type="ECO:0000256" key="4">
    <source>
        <dbReference type="ARBA" id="ARBA00022695"/>
    </source>
</evidence>
<dbReference type="EMBL" id="CAJNOQ010004434">
    <property type="protein sequence ID" value="CAF1058969.1"/>
    <property type="molecule type" value="Genomic_DNA"/>
</dbReference>
<dbReference type="AlphaFoldDB" id="A0A814KZG5"/>
<evidence type="ECO:0000256" key="6">
    <source>
        <dbReference type="RuleBase" id="RU361228"/>
    </source>
</evidence>
<comment type="similarity">
    <text evidence="1 6">Belongs to the Arg-specific ADP-ribosyltransferase family.</text>
</comment>
<keyword evidence="11" id="KW-1185">Reference proteome</keyword>
<dbReference type="SUPFAM" id="SSF56399">
    <property type="entry name" value="ADP-ribosylation"/>
    <property type="match status" value="1"/>
</dbReference>
<evidence type="ECO:0000313" key="8">
    <source>
        <dbReference type="EMBL" id="CAF1274388.1"/>
    </source>
</evidence>
<dbReference type="GO" id="GO:0016779">
    <property type="term" value="F:nucleotidyltransferase activity"/>
    <property type="evidence" value="ECO:0007669"/>
    <property type="project" value="UniProtKB-KW"/>
</dbReference>
<dbReference type="EC" id="2.4.2.31" evidence="6"/>
<dbReference type="Proteomes" id="UP000663829">
    <property type="component" value="Unassembled WGS sequence"/>
</dbReference>
<comment type="caution">
    <text evidence="7">The sequence shown here is derived from an EMBL/GenBank/DDBJ whole genome shotgun (WGS) entry which is preliminary data.</text>
</comment>
<reference evidence="7" key="1">
    <citation type="submission" date="2021-02" db="EMBL/GenBank/DDBJ databases">
        <authorList>
            <person name="Nowell W R."/>
        </authorList>
    </citation>
    <scope>NUCLEOTIDE SEQUENCE</scope>
</reference>
<dbReference type="EMBL" id="CAJOBA010039569">
    <property type="protein sequence ID" value="CAF4079547.1"/>
    <property type="molecule type" value="Genomic_DNA"/>
</dbReference>
<dbReference type="Proteomes" id="UP000682733">
    <property type="component" value="Unassembled WGS sequence"/>
</dbReference>
<proteinExistence type="inferred from homology"/>
<dbReference type="EMBL" id="CAJOBC010004434">
    <property type="protein sequence ID" value="CAF3827550.1"/>
    <property type="molecule type" value="Genomic_DNA"/>
</dbReference>
<evidence type="ECO:0000256" key="3">
    <source>
        <dbReference type="ARBA" id="ARBA00022679"/>
    </source>
</evidence>
<accession>A0A814KZG5</accession>
<evidence type="ECO:0000313" key="7">
    <source>
        <dbReference type="EMBL" id="CAF1058969.1"/>
    </source>
</evidence>
<evidence type="ECO:0000256" key="1">
    <source>
        <dbReference type="ARBA" id="ARBA00009558"/>
    </source>
</evidence>
<evidence type="ECO:0000256" key="5">
    <source>
        <dbReference type="ARBA" id="ARBA00047597"/>
    </source>
</evidence>
<evidence type="ECO:0000313" key="11">
    <source>
        <dbReference type="Proteomes" id="UP000663829"/>
    </source>
</evidence>
<dbReference type="Pfam" id="PF01129">
    <property type="entry name" value="ART"/>
    <property type="match status" value="1"/>
</dbReference>
<evidence type="ECO:0000256" key="2">
    <source>
        <dbReference type="ARBA" id="ARBA00022676"/>
    </source>
</evidence>
<sequence length="165" mass="18955">MNRHQYNIYSMEFDTSEGSLFYSLNRDLRSESRNALKKWLSYLKLFIHALFKLPSTEGTVWRGVNGDVSSIYKIGKRLAWWGVSSTARNVSDLECLQYLDKHGQLTLFCIQCKNGKSIAKHSYFPLEDEVLLMPGTYLEVIGQLQPAEGVHIINLKELDLPYTVC</sequence>
<keyword evidence="6" id="KW-0521">NADP</keyword>
<dbReference type="OrthoDB" id="423533at2759"/>
<keyword evidence="3 6" id="KW-0808">Transferase</keyword>
<evidence type="ECO:0000313" key="9">
    <source>
        <dbReference type="EMBL" id="CAF3827550.1"/>
    </source>
</evidence>
<keyword evidence="6" id="KW-0520">NAD</keyword>
<keyword evidence="2 6" id="KW-0328">Glycosyltransferase</keyword>
<dbReference type="GO" id="GO:0106274">
    <property type="term" value="F:NAD+-protein-arginine ADP-ribosyltransferase activity"/>
    <property type="evidence" value="ECO:0007669"/>
    <property type="project" value="UniProtKB-EC"/>
</dbReference>
<keyword evidence="4" id="KW-0548">Nucleotidyltransferase</keyword>
<protein>
    <recommendedName>
        <fullName evidence="6">NAD(P)(+)--arginine ADP-ribosyltransferase</fullName>
        <ecNumber evidence="6">2.4.2.31</ecNumber>
    </recommendedName>
    <alternativeName>
        <fullName evidence="6">Mono(ADP-ribosyl)transferase</fullName>
    </alternativeName>
</protein>